<dbReference type="Pfam" id="PF23670">
    <property type="entry name" value="PIGBOS1"/>
    <property type="match status" value="1"/>
</dbReference>
<dbReference type="GeneID" id="36588395"/>
<dbReference type="OrthoDB" id="5394869at2759"/>
<dbReference type="AlphaFoldDB" id="A0A2J6T9P3"/>
<sequence length="123" mass="13489">MSKIRGVLPLFLATSVGIVNGIWVFQPLLAAKQEEKDNLAKQLLDVEHQAKEGDAKVIREAENAASRISATEAALKPIQPSSSWWPNISLWSKSENAAIKDSTDLHPRIEATKISKDSKEANT</sequence>
<dbReference type="InterPro" id="IPR057394">
    <property type="entry name" value="PIGBOS1"/>
</dbReference>
<evidence type="ECO:0000313" key="1">
    <source>
        <dbReference type="EMBL" id="PMD59740.1"/>
    </source>
</evidence>
<dbReference type="EMBL" id="KZ613813">
    <property type="protein sequence ID" value="PMD59740.1"/>
    <property type="molecule type" value="Genomic_DNA"/>
</dbReference>
<accession>A0A2J6T9P3</accession>
<dbReference type="InParanoid" id="A0A2J6T9P3"/>
<dbReference type="RefSeq" id="XP_024736644.1">
    <property type="nucleotide sequence ID" value="XM_024880318.1"/>
</dbReference>
<protein>
    <submittedName>
        <fullName evidence="1">Uncharacterized protein</fullName>
    </submittedName>
</protein>
<dbReference type="Proteomes" id="UP000235371">
    <property type="component" value="Unassembled WGS sequence"/>
</dbReference>
<reference evidence="1 2" key="1">
    <citation type="submission" date="2016-04" db="EMBL/GenBank/DDBJ databases">
        <title>A degradative enzymes factory behind the ericoid mycorrhizal symbiosis.</title>
        <authorList>
            <consortium name="DOE Joint Genome Institute"/>
            <person name="Martino E."/>
            <person name="Morin E."/>
            <person name="Grelet G."/>
            <person name="Kuo A."/>
            <person name="Kohler A."/>
            <person name="Daghino S."/>
            <person name="Barry K."/>
            <person name="Choi C."/>
            <person name="Cichocki N."/>
            <person name="Clum A."/>
            <person name="Copeland A."/>
            <person name="Hainaut M."/>
            <person name="Haridas S."/>
            <person name="Labutti K."/>
            <person name="Lindquist E."/>
            <person name="Lipzen A."/>
            <person name="Khouja H.-R."/>
            <person name="Murat C."/>
            <person name="Ohm R."/>
            <person name="Olson A."/>
            <person name="Spatafora J."/>
            <person name="Veneault-Fourrey C."/>
            <person name="Henrissat B."/>
            <person name="Grigoriev I."/>
            <person name="Martin F."/>
            <person name="Perotto S."/>
        </authorList>
    </citation>
    <scope>NUCLEOTIDE SEQUENCE [LARGE SCALE GENOMIC DNA]</scope>
    <source>
        <strain evidence="1 2">E</strain>
    </source>
</reference>
<organism evidence="1 2">
    <name type="scientific">Hyaloscypha bicolor E</name>
    <dbReference type="NCBI Taxonomy" id="1095630"/>
    <lineage>
        <taxon>Eukaryota</taxon>
        <taxon>Fungi</taxon>
        <taxon>Dikarya</taxon>
        <taxon>Ascomycota</taxon>
        <taxon>Pezizomycotina</taxon>
        <taxon>Leotiomycetes</taxon>
        <taxon>Helotiales</taxon>
        <taxon>Hyaloscyphaceae</taxon>
        <taxon>Hyaloscypha</taxon>
        <taxon>Hyaloscypha bicolor</taxon>
    </lineage>
</organism>
<gene>
    <name evidence="1" type="ORF">K444DRAFT_613289</name>
</gene>
<proteinExistence type="predicted"/>
<keyword evidence="2" id="KW-1185">Reference proteome</keyword>
<evidence type="ECO:0000313" key="2">
    <source>
        <dbReference type="Proteomes" id="UP000235371"/>
    </source>
</evidence>
<name>A0A2J6T9P3_9HELO</name>